<proteinExistence type="predicted"/>
<dbReference type="RefSeq" id="WP_167089722.1">
    <property type="nucleotide sequence ID" value="NZ_WHJF01000245.1"/>
</dbReference>
<dbReference type="EMBL" id="WHJF01000245">
    <property type="protein sequence ID" value="NHZ67059.1"/>
    <property type="molecule type" value="Genomic_DNA"/>
</dbReference>
<accession>A0ABX0NA57</accession>
<feature type="non-terminal residue" evidence="1">
    <location>
        <position position="79"/>
    </location>
</feature>
<keyword evidence="2" id="KW-1185">Reference proteome</keyword>
<evidence type="ECO:0000313" key="1">
    <source>
        <dbReference type="EMBL" id="NHZ67059.1"/>
    </source>
</evidence>
<organism evidence="1 2">
    <name type="scientific">Massilia genomosp. 1</name>
    <dbReference type="NCBI Taxonomy" id="2609280"/>
    <lineage>
        <taxon>Bacteria</taxon>
        <taxon>Pseudomonadati</taxon>
        <taxon>Pseudomonadota</taxon>
        <taxon>Betaproteobacteria</taxon>
        <taxon>Burkholderiales</taxon>
        <taxon>Oxalobacteraceae</taxon>
        <taxon>Telluria group</taxon>
        <taxon>Massilia</taxon>
    </lineage>
</organism>
<sequence length="79" mass="8906">MAVVKFHRKRHRAEIAASLLDFFIENDIGNKIAKVKNSLREAIEADLDDESGINELERMYEHRLADPSSTVSEPNPGKA</sequence>
<gene>
    <name evidence="1" type="ORF">F1735_33160</name>
</gene>
<protein>
    <submittedName>
        <fullName evidence="1">Uncharacterized protein</fullName>
    </submittedName>
</protein>
<evidence type="ECO:0000313" key="2">
    <source>
        <dbReference type="Proteomes" id="UP000610594"/>
    </source>
</evidence>
<name>A0ABX0NA57_9BURK</name>
<dbReference type="Proteomes" id="UP000610594">
    <property type="component" value="Unassembled WGS sequence"/>
</dbReference>
<comment type="caution">
    <text evidence="1">The sequence shown here is derived from an EMBL/GenBank/DDBJ whole genome shotgun (WGS) entry which is preliminary data.</text>
</comment>
<reference evidence="1 2" key="1">
    <citation type="submission" date="2019-10" db="EMBL/GenBank/DDBJ databases">
        <title>Taxonomy of Antarctic Massilia spp.: description of Massilia rubra sp. nov., Massilia aquatica sp. nov., Massilia mucilaginosa sp. nov., Massilia frigida sp. nov. isolated from streams, lakes and regoliths.</title>
        <authorList>
            <person name="Holochova P."/>
            <person name="Sedlacek I."/>
            <person name="Kralova S."/>
            <person name="Maslanova I."/>
            <person name="Busse H.-J."/>
            <person name="Stankova E."/>
            <person name="Vrbovska V."/>
            <person name="Kovarovic V."/>
            <person name="Bartak M."/>
            <person name="Svec P."/>
            <person name="Pantucek R."/>
        </authorList>
    </citation>
    <scope>NUCLEOTIDE SEQUENCE [LARGE SCALE GENOMIC DNA]</scope>
    <source>
        <strain evidence="1 2">CCM 8694</strain>
    </source>
</reference>